<sequence>MLRFLPFFAVAMTIAAPAAAQSMGWATITPSIAGTDTLGLALRGDFDGERPTPREQTSPRDRQPSPRTPPTTPSVDAAALTYQPSLERRRANIAAFVADTRQRNAAAGEDLGRVLTQNDVIAAFEPELATFGMRVDNVADALALYWIVAWQTSQGHNNNFSPAKAQAVSGQAARALASLPAITTAGDADKQQFAEALLVHALLLDAGVTRAEGDAQMTAMLGDVARSGAQGMGMDLATMELTEQGFVPVG</sequence>
<feature type="region of interest" description="Disordered" evidence="1">
    <location>
        <begin position="41"/>
        <end position="76"/>
    </location>
</feature>
<reference evidence="3 4" key="1">
    <citation type="submission" date="2019-12" db="EMBL/GenBank/DDBJ databases">
        <title>Genomic-based taxomic classification of the family Erythrobacteraceae.</title>
        <authorList>
            <person name="Xu L."/>
        </authorList>
    </citation>
    <scope>NUCLEOTIDE SEQUENCE [LARGE SCALE GENOMIC DNA]</scope>
    <source>
        <strain evidence="3 4">S36</strain>
    </source>
</reference>
<evidence type="ECO:0000256" key="1">
    <source>
        <dbReference type="SAM" id="MobiDB-lite"/>
    </source>
</evidence>
<protein>
    <submittedName>
        <fullName evidence="3">Uncharacterized protein</fullName>
    </submittedName>
</protein>
<dbReference type="Proteomes" id="UP000469430">
    <property type="component" value="Unassembled WGS sequence"/>
</dbReference>
<dbReference type="RefSeq" id="WP_161389712.1">
    <property type="nucleotide sequence ID" value="NZ_JBHSCP010000001.1"/>
</dbReference>
<keyword evidence="2" id="KW-0732">Signal</keyword>
<keyword evidence="4" id="KW-1185">Reference proteome</keyword>
<feature type="signal peptide" evidence="2">
    <location>
        <begin position="1"/>
        <end position="20"/>
    </location>
</feature>
<feature type="compositionally biased region" description="Basic and acidic residues" evidence="1">
    <location>
        <begin position="44"/>
        <end position="64"/>
    </location>
</feature>
<organism evidence="3 4">
    <name type="scientific">Croceibacterium xixiisoli</name>
    <dbReference type="NCBI Taxonomy" id="1476466"/>
    <lineage>
        <taxon>Bacteria</taxon>
        <taxon>Pseudomonadati</taxon>
        <taxon>Pseudomonadota</taxon>
        <taxon>Alphaproteobacteria</taxon>
        <taxon>Sphingomonadales</taxon>
        <taxon>Erythrobacteraceae</taxon>
        <taxon>Croceibacterium</taxon>
    </lineage>
</organism>
<dbReference type="AlphaFoldDB" id="A0A6I4TT35"/>
<comment type="caution">
    <text evidence="3">The sequence shown here is derived from an EMBL/GenBank/DDBJ whole genome shotgun (WGS) entry which is preliminary data.</text>
</comment>
<accession>A0A6I4TT35</accession>
<name>A0A6I4TT35_9SPHN</name>
<proteinExistence type="predicted"/>
<gene>
    <name evidence="3" type="ORF">GRI97_03420</name>
</gene>
<dbReference type="Pfam" id="PF20388">
    <property type="entry name" value="DUF6683"/>
    <property type="match status" value="1"/>
</dbReference>
<dbReference type="OrthoDB" id="7563604at2"/>
<dbReference type="InterPro" id="IPR046505">
    <property type="entry name" value="DUF6683"/>
</dbReference>
<evidence type="ECO:0000313" key="3">
    <source>
        <dbReference type="EMBL" id="MXO98037.1"/>
    </source>
</evidence>
<dbReference type="EMBL" id="WTYJ01000001">
    <property type="protein sequence ID" value="MXO98037.1"/>
    <property type="molecule type" value="Genomic_DNA"/>
</dbReference>
<feature type="chain" id="PRO_5026126843" evidence="2">
    <location>
        <begin position="21"/>
        <end position="250"/>
    </location>
</feature>
<evidence type="ECO:0000313" key="4">
    <source>
        <dbReference type="Proteomes" id="UP000469430"/>
    </source>
</evidence>
<evidence type="ECO:0000256" key="2">
    <source>
        <dbReference type="SAM" id="SignalP"/>
    </source>
</evidence>